<evidence type="ECO:0000313" key="2">
    <source>
        <dbReference type="EMBL" id="KAJ5155641.1"/>
    </source>
</evidence>
<dbReference type="Pfam" id="PF02171">
    <property type="entry name" value="Piwi"/>
    <property type="match status" value="1"/>
</dbReference>
<dbReference type="Gene3D" id="3.40.50.2300">
    <property type="match status" value="1"/>
</dbReference>
<sequence length="631" mass="69667">MKSVVSLDPACNVLLRPEKHEQLKIGRGFEVLREISFQPKIVPGRALMQFSTKLLPMLRAGPLRELFYQHHGNATFDVSKLEAVLMGTRIELVPFRAKRTIAGFATVVTCPTASHPPKVKCHGAGPYDVEIYVHNTRSTKIGKYVSIAELFRQAIGCDIDATFPVVNVGSRNKPLYWPVDLCNVEPAQRAQGVALKNPRGGTLSALKDALDALGAQQAFDAVFVSFGISISKSPITVHSRHLTAPDILYNDKAVRPLGGQWKLPSKSCLKFPVRCRRWVWIWIDDPGRIQKFTSLCFQRTRKLAITARVMGVLQEAAICGVRIPLSATNIQSRIDDTPRSLLWKYEPSLVALMLPDVSQELKALVHYLCDVKHGVQAIDISSERLEKPTQYDFSFAILEANLKLGGRNHFIEKSKMRFLANGKSMVVGIASSKLTPNGVAAVPRVGCIVTSVDSTLSQWPFESSALNSDQLTIAALPGLVASRLGYWSKKNEGRLPEDIVVYRNINTSDTIESIAHEELCLIQRGCHSMYPSSLKSCGFPRIALILVDQQARLYFTPTVDIDPHGTDSPLAGTLVDRGVTYPRGWEFYLQSHYPVGESINQLVILLSTTKSSSGGTLLCTVKMVQPVSYSS</sequence>
<dbReference type="InterPro" id="IPR003165">
    <property type="entry name" value="Piwi"/>
</dbReference>
<accession>A0A9W9HQR4</accession>
<dbReference type="Gene3D" id="3.30.420.10">
    <property type="entry name" value="Ribonuclease H-like superfamily/Ribonuclease H"/>
    <property type="match status" value="1"/>
</dbReference>
<organism evidence="2 3">
    <name type="scientific">Penicillium capsulatum</name>
    <dbReference type="NCBI Taxonomy" id="69766"/>
    <lineage>
        <taxon>Eukaryota</taxon>
        <taxon>Fungi</taxon>
        <taxon>Dikarya</taxon>
        <taxon>Ascomycota</taxon>
        <taxon>Pezizomycotina</taxon>
        <taxon>Eurotiomycetes</taxon>
        <taxon>Eurotiomycetidae</taxon>
        <taxon>Eurotiales</taxon>
        <taxon>Aspergillaceae</taxon>
        <taxon>Penicillium</taxon>
    </lineage>
</organism>
<evidence type="ECO:0000259" key="1">
    <source>
        <dbReference type="PROSITE" id="PS50822"/>
    </source>
</evidence>
<dbReference type="GO" id="GO:0003676">
    <property type="term" value="F:nucleic acid binding"/>
    <property type="evidence" value="ECO:0007669"/>
    <property type="project" value="InterPro"/>
</dbReference>
<gene>
    <name evidence="2" type="ORF">N7492_008444</name>
</gene>
<dbReference type="EMBL" id="JAPQKO010000006">
    <property type="protein sequence ID" value="KAJ5155641.1"/>
    <property type="molecule type" value="Genomic_DNA"/>
</dbReference>
<feature type="domain" description="Piwi" evidence="1">
    <location>
        <begin position="349"/>
        <end position="631"/>
    </location>
</feature>
<dbReference type="OrthoDB" id="4368337at2759"/>
<name>A0A9W9HQR4_9EURO</name>
<keyword evidence="3" id="KW-1185">Reference proteome</keyword>
<reference evidence="2" key="1">
    <citation type="submission" date="2022-11" db="EMBL/GenBank/DDBJ databases">
        <authorList>
            <person name="Petersen C."/>
        </authorList>
    </citation>
    <scope>NUCLEOTIDE SEQUENCE</scope>
    <source>
        <strain evidence="2">IBT 21917</strain>
    </source>
</reference>
<evidence type="ECO:0000313" key="3">
    <source>
        <dbReference type="Proteomes" id="UP001146351"/>
    </source>
</evidence>
<dbReference type="AlphaFoldDB" id="A0A9W9HQR4"/>
<proteinExistence type="predicted"/>
<dbReference type="InterPro" id="IPR036085">
    <property type="entry name" value="PAZ_dom_sf"/>
</dbReference>
<dbReference type="SUPFAM" id="SSF53098">
    <property type="entry name" value="Ribonuclease H-like"/>
    <property type="match status" value="1"/>
</dbReference>
<dbReference type="SMART" id="SM00950">
    <property type="entry name" value="Piwi"/>
    <property type="match status" value="1"/>
</dbReference>
<protein>
    <submittedName>
        <fullName evidence="2">RNA interference and gene silencing protein (Qde2)</fullName>
    </submittedName>
</protein>
<dbReference type="Gene3D" id="2.170.260.10">
    <property type="entry name" value="paz domain"/>
    <property type="match status" value="1"/>
</dbReference>
<dbReference type="InterPro" id="IPR012337">
    <property type="entry name" value="RNaseH-like_sf"/>
</dbReference>
<comment type="caution">
    <text evidence="2">The sequence shown here is derived from an EMBL/GenBank/DDBJ whole genome shotgun (WGS) entry which is preliminary data.</text>
</comment>
<dbReference type="PANTHER" id="PTHR22891">
    <property type="entry name" value="EUKARYOTIC TRANSLATION INITIATION FACTOR 2C"/>
    <property type="match status" value="1"/>
</dbReference>
<dbReference type="Proteomes" id="UP001146351">
    <property type="component" value="Unassembled WGS sequence"/>
</dbReference>
<dbReference type="SUPFAM" id="SSF101690">
    <property type="entry name" value="PAZ domain"/>
    <property type="match status" value="1"/>
</dbReference>
<dbReference type="PROSITE" id="PS50822">
    <property type="entry name" value="PIWI"/>
    <property type="match status" value="1"/>
</dbReference>
<reference evidence="2" key="2">
    <citation type="journal article" date="2023" name="IMA Fungus">
        <title>Comparative genomic study of the Penicillium genus elucidates a diverse pangenome and 15 lateral gene transfer events.</title>
        <authorList>
            <person name="Petersen C."/>
            <person name="Sorensen T."/>
            <person name="Nielsen M.R."/>
            <person name="Sondergaard T.E."/>
            <person name="Sorensen J.L."/>
            <person name="Fitzpatrick D.A."/>
            <person name="Frisvad J.C."/>
            <person name="Nielsen K.L."/>
        </authorList>
    </citation>
    <scope>NUCLEOTIDE SEQUENCE</scope>
    <source>
        <strain evidence="2">IBT 21917</strain>
    </source>
</reference>
<dbReference type="InterPro" id="IPR036397">
    <property type="entry name" value="RNaseH_sf"/>
</dbReference>